<proteinExistence type="predicted"/>
<evidence type="ECO:0000256" key="1">
    <source>
        <dbReference type="SAM" id="Phobius"/>
    </source>
</evidence>
<dbReference type="Proteomes" id="UP000092460">
    <property type="component" value="Unassembled WGS sequence"/>
</dbReference>
<keyword evidence="1" id="KW-0472">Membrane</keyword>
<keyword evidence="1" id="KW-0812">Transmembrane</keyword>
<evidence type="ECO:0000313" key="2">
    <source>
        <dbReference type="EnsemblMetazoa" id="GPPI050399-PA"/>
    </source>
</evidence>
<accession>A0A1B0C6E8</accession>
<keyword evidence="3" id="KW-1185">Reference proteome</keyword>
<reference evidence="3" key="1">
    <citation type="submission" date="2015-01" db="EMBL/GenBank/DDBJ databases">
        <authorList>
            <person name="Aksoy S."/>
            <person name="Warren W."/>
            <person name="Wilson R.K."/>
        </authorList>
    </citation>
    <scope>NUCLEOTIDE SEQUENCE [LARGE SCALE GENOMIC DNA]</scope>
    <source>
        <strain evidence="3">IAEA</strain>
    </source>
</reference>
<name>A0A1B0C6E8_9MUSC</name>
<evidence type="ECO:0000313" key="3">
    <source>
        <dbReference type="Proteomes" id="UP000092460"/>
    </source>
</evidence>
<organism evidence="2 3">
    <name type="scientific">Glossina palpalis gambiensis</name>
    <dbReference type="NCBI Taxonomy" id="67801"/>
    <lineage>
        <taxon>Eukaryota</taxon>
        <taxon>Metazoa</taxon>
        <taxon>Ecdysozoa</taxon>
        <taxon>Arthropoda</taxon>
        <taxon>Hexapoda</taxon>
        <taxon>Insecta</taxon>
        <taxon>Pterygota</taxon>
        <taxon>Neoptera</taxon>
        <taxon>Endopterygota</taxon>
        <taxon>Diptera</taxon>
        <taxon>Brachycera</taxon>
        <taxon>Muscomorpha</taxon>
        <taxon>Hippoboscoidea</taxon>
        <taxon>Glossinidae</taxon>
        <taxon>Glossina</taxon>
    </lineage>
</organism>
<keyword evidence="1" id="KW-1133">Transmembrane helix</keyword>
<feature type="transmembrane region" description="Helical" evidence="1">
    <location>
        <begin position="51"/>
        <end position="69"/>
    </location>
</feature>
<dbReference type="EnsemblMetazoa" id="GPPI050399-RA">
    <property type="protein sequence ID" value="GPPI050399-PA"/>
    <property type="gene ID" value="GPPI050399"/>
</dbReference>
<sequence length="150" mass="17934">MNCPLFIPYESSSIQKWAMNSSYAYIDVWSLLFQAGRFYEVFDDEIEKQILDIGLLGDYAGFIIILGVYEPHLSNLKDFTLQSVMIWLSLLWILLISKKVVQFYWLHFDRIVRIFKPYFHLLLTSWRVIESCLQNHNHPEHSKVRNIHHK</sequence>
<dbReference type="EMBL" id="JXJN01026582">
    <property type="status" value="NOT_ANNOTATED_CDS"/>
    <property type="molecule type" value="Genomic_DNA"/>
</dbReference>
<dbReference type="AlphaFoldDB" id="A0A1B0C6E8"/>
<protein>
    <submittedName>
        <fullName evidence="2">Uncharacterized protein</fullName>
    </submittedName>
</protein>
<reference evidence="2" key="2">
    <citation type="submission" date="2020-05" db="UniProtKB">
        <authorList>
            <consortium name="EnsemblMetazoa"/>
        </authorList>
    </citation>
    <scope>IDENTIFICATION</scope>
    <source>
        <strain evidence="2">IAEA</strain>
    </source>
</reference>
<dbReference type="VEuPathDB" id="VectorBase:GPPI050399"/>
<feature type="transmembrane region" description="Helical" evidence="1">
    <location>
        <begin position="84"/>
        <end position="106"/>
    </location>
</feature>